<protein>
    <submittedName>
        <fullName evidence="2">Uncharacterized protein</fullName>
    </submittedName>
</protein>
<feature type="transmembrane region" description="Helical" evidence="1">
    <location>
        <begin position="187"/>
        <end position="205"/>
    </location>
</feature>
<evidence type="ECO:0000256" key="1">
    <source>
        <dbReference type="SAM" id="Phobius"/>
    </source>
</evidence>
<keyword evidence="1" id="KW-0812">Transmembrane</keyword>
<keyword evidence="3" id="KW-1185">Reference proteome</keyword>
<dbReference type="Proteomes" id="UP000292685">
    <property type="component" value="Unassembled WGS sequence"/>
</dbReference>
<feature type="transmembrane region" description="Helical" evidence="1">
    <location>
        <begin position="244"/>
        <end position="265"/>
    </location>
</feature>
<feature type="transmembrane region" description="Helical" evidence="1">
    <location>
        <begin position="86"/>
        <end position="107"/>
    </location>
</feature>
<evidence type="ECO:0000313" key="3">
    <source>
        <dbReference type="Proteomes" id="UP000292685"/>
    </source>
</evidence>
<evidence type="ECO:0000313" key="2">
    <source>
        <dbReference type="EMBL" id="RZU62171.1"/>
    </source>
</evidence>
<reference evidence="2 3" key="1">
    <citation type="submission" date="2019-02" db="EMBL/GenBank/DDBJ databases">
        <title>Sequencing the genomes of 1000 actinobacteria strains.</title>
        <authorList>
            <person name="Klenk H.-P."/>
        </authorList>
    </citation>
    <scope>NUCLEOTIDE SEQUENCE [LARGE SCALE GENOMIC DNA]</scope>
    <source>
        <strain evidence="2 3">DSM 17364</strain>
    </source>
</reference>
<comment type="caution">
    <text evidence="2">The sequence shown here is derived from an EMBL/GenBank/DDBJ whole genome shotgun (WGS) entry which is preliminary data.</text>
</comment>
<gene>
    <name evidence="2" type="ORF">EV380_1761</name>
</gene>
<name>A0A4Q8AEE2_9MICC</name>
<dbReference type="RefSeq" id="WP_130450736.1">
    <property type="nucleotide sequence ID" value="NZ_SHLA01000001.1"/>
</dbReference>
<dbReference type="OrthoDB" id="5192631at2"/>
<sequence>MGLPRVNKLHTRPTSLEEQFAPHVETKWAGDMILELRLRGVDGTRIGDALAEVNSHCAESGERPEDTFGDPVTYARSLKLPSVEDTAIVMVRVVAPVLVQILGMLLLLWSFTDWRRGSLFNLTSGEALIAATLTVEVIAVALLAQPVLRFLVRHPVLTFGALVLNMGLFVFAAAIWDNVVAEFPPMWALTLGAAAMLGGLMWGFFGRTGLNSPDDPIESPLSGPLPNAAAGDTKRRLRRSPWETFLPLMIPIATALQLAMGWLLIR</sequence>
<proteinExistence type="predicted"/>
<keyword evidence="1" id="KW-1133">Transmembrane helix</keyword>
<organism evidence="2 3">
    <name type="scientific">Zhihengliuella halotolerans</name>
    <dbReference type="NCBI Taxonomy" id="370736"/>
    <lineage>
        <taxon>Bacteria</taxon>
        <taxon>Bacillati</taxon>
        <taxon>Actinomycetota</taxon>
        <taxon>Actinomycetes</taxon>
        <taxon>Micrococcales</taxon>
        <taxon>Micrococcaceae</taxon>
        <taxon>Zhihengliuella</taxon>
    </lineage>
</organism>
<keyword evidence="1" id="KW-0472">Membrane</keyword>
<dbReference type="EMBL" id="SHLA01000001">
    <property type="protein sequence ID" value="RZU62171.1"/>
    <property type="molecule type" value="Genomic_DNA"/>
</dbReference>
<feature type="transmembrane region" description="Helical" evidence="1">
    <location>
        <begin position="156"/>
        <end position="175"/>
    </location>
</feature>
<dbReference type="AlphaFoldDB" id="A0A4Q8AEE2"/>
<accession>A0A4Q8AEE2</accession>
<feature type="transmembrane region" description="Helical" evidence="1">
    <location>
        <begin position="127"/>
        <end position="144"/>
    </location>
</feature>